<sequence length="222" mass="24030">MSILVPSDSDFILLRGRMAQETRRRRMSEPAIPSSMSTAASQSDRTSERRRNTLDATISTAGLISPPTSPEPSVSNSQMLTAMMLKNKQRVAPLLVGKMATILPPQAQQKAKWTACDQQETSSGPLASPIMSPSAEQLRRYHAADTVSPSLACIPEGTFSSDAAGSADQQQVTPSRTATAQAVLSSEQRDHHNGLVNLIVLDNKKIRLARPRIIRIKSSGKQ</sequence>
<comment type="caution">
    <text evidence="2">The sequence shown here is derived from an EMBL/GenBank/DDBJ whole genome shotgun (WGS) entry which is preliminary data.</text>
</comment>
<dbReference type="EMBL" id="JANBOH010000075">
    <property type="protein sequence ID" value="KAJ1646108.1"/>
    <property type="molecule type" value="Genomic_DNA"/>
</dbReference>
<evidence type="ECO:0000313" key="2">
    <source>
        <dbReference type="EMBL" id="KAJ1646108.1"/>
    </source>
</evidence>
<protein>
    <submittedName>
        <fullName evidence="2">Uncharacterized protein</fullName>
    </submittedName>
</protein>
<dbReference type="AlphaFoldDB" id="A0A9W7XNT4"/>
<gene>
    <name evidence="2" type="ORF">LPJ64_002388</name>
</gene>
<feature type="region of interest" description="Disordered" evidence="1">
    <location>
        <begin position="21"/>
        <end position="50"/>
    </location>
</feature>
<dbReference type="Proteomes" id="UP001145021">
    <property type="component" value="Unassembled WGS sequence"/>
</dbReference>
<proteinExistence type="predicted"/>
<reference evidence="2" key="1">
    <citation type="submission" date="2022-07" db="EMBL/GenBank/DDBJ databases">
        <title>Phylogenomic reconstructions and comparative analyses of Kickxellomycotina fungi.</title>
        <authorList>
            <person name="Reynolds N.K."/>
            <person name="Stajich J.E."/>
            <person name="Barry K."/>
            <person name="Grigoriev I.V."/>
            <person name="Crous P."/>
            <person name="Smith M.E."/>
        </authorList>
    </citation>
    <scope>NUCLEOTIDE SEQUENCE</scope>
    <source>
        <strain evidence="2">NBRC 105413</strain>
    </source>
</reference>
<accession>A0A9W7XNT4</accession>
<name>A0A9W7XNT4_9FUNG</name>
<keyword evidence="3" id="KW-1185">Reference proteome</keyword>
<evidence type="ECO:0000313" key="3">
    <source>
        <dbReference type="Proteomes" id="UP001145021"/>
    </source>
</evidence>
<feature type="compositionally biased region" description="Polar residues" evidence="1">
    <location>
        <begin position="34"/>
        <end position="44"/>
    </location>
</feature>
<evidence type="ECO:0000256" key="1">
    <source>
        <dbReference type="SAM" id="MobiDB-lite"/>
    </source>
</evidence>
<organism evidence="2 3">
    <name type="scientific">Coemansia asiatica</name>
    <dbReference type="NCBI Taxonomy" id="1052880"/>
    <lineage>
        <taxon>Eukaryota</taxon>
        <taxon>Fungi</taxon>
        <taxon>Fungi incertae sedis</taxon>
        <taxon>Zoopagomycota</taxon>
        <taxon>Kickxellomycotina</taxon>
        <taxon>Kickxellomycetes</taxon>
        <taxon>Kickxellales</taxon>
        <taxon>Kickxellaceae</taxon>
        <taxon>Coemansia</taxon>
    </lineage>
</organism>